<proteinExistence type="predicted"/>
<evidence type="ECO:0000313" key="1">
    <source>
        <dbReference type="EMBL" id="KKL89530.1"/>
    </source>
</evidence>
<organism evidence="1">
    <name type="scientific">marine sediment metagenome</name>
    <dbReference type="NCBI Taxonomy" id="412755"/>
    <lineage>
        <taxon>unclassified sequences</taxon>
        <taxon>metagenomes</taxon>
        <taxon>ecological metagenomes</taxon>
    </lineage>
</organism>
<protein>
    <submittedName>
        <fullName evidence="1">Uncharacterized protein</fullName>
    </submittedName>
</protein>
<accession>A0A0F9I6V5</accession>
<comment type="caution">
    <text evidence="1">The sequence shown here is derived from an EMBL/GenBank/DDBJ whole genome shotgun (WGS) entry which is preliminary data.</text>
</comment>
<name>A0A0F9I6V5_9ZZZZ</name>
<dbReference type="EMBL" id="LAZR01020260">
    <property type="protein sequence ID" value="KKL89530.1"/>
    <property type="molecule type" value="Genomic_DNA"/>
</dbReference>
<gene>
    <name evidence="1" type="ORF">LCGC14_1913780</name>
</gene>
<dbReference type="AlphaFoldDB" id="A0A0F9I6V5"/>
<reference evidence="1" key="1">
    <citation type="journal article" date="2015" name="Nature">
        <title>Complex archaea that bridge the gap between prokaryotes and eukaryotes.</title>
        <authorList>
            <person name="Spang A."/>
            <person name="Saw J.H."/>
            <person name="Jorgensen S.L."/>
            <person name="Zaremba-Niedzwiedzka K."/>
            <person name="Martijn J."/>
            <person name="Lind A.E."/>
            <person name="van Eijk R."/>
            <person name="Schleper C."/>
            <person name="Guy L."/>
            <person name="Ettema T.J."/>
        </authorList>
    </citation>
    <scope>NUCLEOTIDE SEQUENCE</scope>
</reference>
<sequence>MMPQIVSRRAYDDMLEKKNQIINDLLNALKEIRDSIEIIPTNERSYEDTALLNIANNAIEKAKEKANVS</sequence>